<feature type="transmembrane region" description="Helical" evidence="1">
    <location>
        <begin position="464"/>
        <end position="487"/>
    </location>
</feature>
<evidence type="ECO:0000256" key="2">
    <source>
        <dbReference type="SAM" id="SignalP"/>
    </source>
</evidence>
<sequence>MSSLQKILICILISDISDVFAADTAENAETIGFVSEDNQRDTLSLLVSCLVTLGLCVYSAVHLNVPSKNESYSRMVWKELKWCLVGLFGPELVLYAAWRQWASAKQLCDEVEKKNDSIDKININVSSQGFNKLGPTSATHDQISRSTSYEWSLSHSFYATMGGFAIELDEKESSYTCLFGEAKRLTLTAKGVALLAHCGHLPNISADDIKDKNKTDSLAKFLVCVQAGWMVVQVTTRRATNLPSTLLEVHTVAHVVCALIVYAIWWHKPRQVESPTLLRGDWLWPLAAYMYCASRMSGKTTNDGYKMIRSPEPEFKELAYLKFEGSNRIPSSDVAQNQQVENGDLFPLGRFCLRDNKTVDNSAKEPESSVPLDEVDEERRRLAAEAVVKYPAIQSRFERSEDNCLIPYTDELVQHYSVNWPNAGLLRRTQSLVMGMVLWGASMVYGAIHVSAWDYFFPTKTERLLWQLSSIWVTFCAAFWLLTNLLAHFFPAVDRVWMAYNERRLNWFWTVVITLLCILCGSSYIVSRAYLVVEAFVSIREVPLQVYNTPSWSQVFPHF</sequence>
<protein>
    <submittedName>
        <fullName evidence="3">Uncharacterized protein</fullName>
    </submittedName>
</protein>
<keyword evidence="1" id="KW-0812">Transmembrane</keyword>
<keyword evidence="1" id="KW-1133">Transmembrane helix</keyword>
<keyword evidence="1" id="KW-0472">Membrane</keyword>
<feature type="signal peptide" evidence="2">
    <location>
        <begin position="1"/>
        <end position="21"/>
    </location>
</feature>
<dbReference type="OrthoDB" id="3061561at2759"/>
<dbReference type="AlphaFoldDB" id="A0A2T2NLR8"/>
<dbReference type="EMBL" id="KZ678136">
    <property type="protein sequence ID" value="PSN66377.1"/>
    <property type="molecule type" value="Genomic_DNA"/>
</dbReference>
<dbReference type="STRING" id="1448308.A0A2T2NLR8"/>
<keyword evidence="4" id="KW-1185">Reference proteome</keyword>
<evidence type="ECO:0000256" key="1">
    <source>
        <dbReference type="SAM" id="Phobius"/>
    </source>
</evidence>
<accession>A0A2T2NLR8</accession>
<dbReference type="PANTHER" id="PTHR35043">
    <property type="entry name" value="TRANSCRIPTION FACTOR DOMAIN-CONTAINING PROTEIN"/>
    <property type="match status" value="1"/>
</dbReference>
<name>A0A2T2NLR8_CORCC</name>
<organism evidence="3 4">
    <name type="scientific">Corynespora cassiicola Philippines</name>
    <dbReference type="NCBI Taxonomy" id="1448308"/>
    <lineage>
        <taxon>Eukaryota</taxon>
        <taxon>Fungi</taxon>
        <taxon>Dikarya</taxon>
        <taxon>Ascomycota</taxon>
        <taxon>Pezizomycotina</taxon>
        <taxon>Dothideomycetes</taxon>
        <taxon>Pleosporomycetidae</taxon>
        <taxon>Pleosporales</taxon>
        <taxon>Corynesporascaceae</taxon>
        <taxon>Corynespora</taxon>
    </lineage>
</organism>
<feature type="transmembrane region" description="Helical" evidence="1">
    <location>
        <begin position="432"/>
        <end position="452"/>
    </location>
</feature>
<feature type="transmembrane region" description="Helical" evidence="1">
    <location>
        <begin position="247"/>
        <end position="265"/>
    </location>
</feature>
<gene>
    <name evidence="3" type="ORF">BS50DRAFT_526400</name>
</gene>
<dbReference type="PANTHER" id="PTHR35043:SF7">
    <property type="entry name" value="TRANSCRIPTION FACTOR DOMAIN-CONTAINING PROTEIN"/>
    <property type="match status" value="1"/>
</dbReference>
<feature type="transmembrane region" description="Helical" evidence="1">
    <location>
        <begin position="45"/>
        <end position="65"/>
    </location>
</feature>
<feature type="chain" id="PRO_5015660742" evidence="2">
    <location>
        <begin position="22"/>
        <end position="559"/>
    </location>
</feature>
<keyword evidence="2" id="KW-0732">Signal</keyword>
<reference evidence="3 4" key="1">
    <citation type="journal article" date="2018" name="Front. Microbiol.">
        <title>Genome-Wide Analysis of Corynespora cassiicola Leaf Fall Disease Putative Effectors.</title>
        <authorList>
            <person name="Lopez D."/>
            <person name="Ribeiro S."/>
            <person name="Label P."/>
            <person name="Fumanal B."/>
            <person name="Venisse J.S."/>
            <person name="Kohler A."/>
            <person name="de Oliveira R.R."/>
            <person name="Labutti K."/>
            <person name="Lipzen A."/>
            <person name="Lail K."/>
            <person name="Bauer D."/>
            <person name="Ohm R.A."/>
            <person name="Barry K.W."/>
            <person name="Spatafora J."/>
            <person name="Grigoriev I.V."/>
            <person name="Martin F.M."/>
            <person name="Pujade-Renaud V."/>
        </authorList>
    </citation>
    <scope>NUCLEOTIDE SEQUENCE [LARGE SCALE GENOMIC DNA]</scope>
    <source>
        <strain evidence="3 4">Philippines</strain>
    </source>
</reference>
<evidence type="ECO:0000313" key="3">
    <source>
        <dbReference type="EMBL" id="PSN66377.1"/>
    </source>
</evidence>
<proteinExistence type="predicted"/>
<dbReference type="Proteomes" id="UP000240883">
    <property type="component" value="Unassembled WGS sequence"/>
</dbReference>
<evidence type="ECO:0000313" key="4">
    <source>
        <dbReference type="Proteomes" id="UP000240883"/>
    </source>
</evidence>
<feature type="transmembrane region" description="Helical" evidence="1">
    <location>
        <begin position="507"/>
        <end position="526"/>
    </location>
</feature>